<proteinExistence type="predicted"/>
<dbReference type="STRING" id="1477437.SAMN05444682_110240"/>
<protein>
    <submittedName>
        <fullName evidence="1">Uncharacterized protein</fullName>
    </submittedName>
</protein>
<accession>A0A1I3S6D4</accession>
<dbReference type="Proteomes" id="UP000198670">
    <property type="component" value="Unassembled WGS sequence"/>
</dbReference>
<organism evidence="1 2">
    <name type="scientific">Parapedobacter indicus</name>
    <dbReference type="NCBI Taxonomy" id="1477437"/>
    <lineage>
        <taxon>Bacteria</taxon>
        <taxon>Pseudomonadati</taxon>
        <taxon>Bacteroidota</taxon>
        <taxon>Sphingobacteriia</taxon>
        <taxon>Sphingobacteriales</taxon>
        <taxon>Sphingobacteriaceae</taxon>
        <taxon>Parapedobacter</taxon>
    </lineage>
</organism>
<evidence type="ECO:0000313" key="1">
    <source>
        <dbReference type="EMBL" id="SFJ53127.1"/>
    </source>
</evidence>
<dbReference type="EMBL" id="FOQO01000010">
    <property type="protein sequence ID" value="SFJ53127.1"/>
    <property type="molecule type" value="Genomic_DNA"/>
</dbReference>
<sequence>MSKVVGIFLLNQPFLYNFMNYKTITITKINQQNSYYTNSYKTYL</sequence>
<name>A0A1I3S6D4_9SPHI</name>
<dbReference type="AlphaFoldDB" id="A0A1I3S6D4"/>
<evidence type="ECO:0000313" key="2">
    <source>
        <dbReference type="Proteomes" id="UP000198670"/>
    </source>
</evidence>
<keyword evidence="2" id="KW-1185">Reference proteome</keyword>
<gene>
    <name evidence="1" type="ORF">SAMN05444682_110240</name>
</gene>
<reference evidence="1 2" key="1">
    <citation type="submission" date="2016-10" db="EMBL/GenBank/DDBJ databases">
        <authorList>
            <person name="de Groot N.N."/>
        </authorList>
    </citation>
    <scope>NUCLEOTIDE SEQUENCE [LARGE SCALE GENOMIC DNA]</scope>
    <source>
        <strain evidence="1 2">RK1</strain>
    </source>
</reference>